<protein>
    <submittedName>
        <fullName evidence="1">Uncharacterized protein</fullName>
    </submittedName>
</protein>
<dbReference type="Proteomes" id="UP000261811">
    <property type="component" value="Unassembled WGS sequence"/>
</dbReference>
<organism evidence="1 2">
    <name type="scientific">Actinomadura logoneensis</name>
    <dbReference type="NCBI Taxonomy" id="2293572"/>
    <lineage>
        <taxon>Bacteria</taxon>
        <taxon>Bacillati</taxon>
        <taxon>Actinomycetota</taxon>
        <taxon>Actinomycetes</taxon>
        <taxon>Streptosporangiales</taxon>
        <taxon>Thermomonosporaceae</taxon>
        <taxon>Actinomadura</taxon>
    </lineage>
</organism>
<comment type="caution">
    <text evidence="1">The sequence shown here is derived from an EMBL/GenBank/DDBJ whole genome shotgun (WGS) entry which is preliminary data.</text>
</comment>
<dbReference type="EMBL" id="QURH01000082">
    <property type="protein sequence ID" value="RFU42914.1"/>
    <property type="molecule type" value="Genomic_DNA"/>
</dbReference>
<accession>A0A372JT19</accession>
<name>A0A372JT19_9ACTN</name>
<evidence type="ECO:0000313" key="1">
    <source>
        <dbReference type="EMBL" id="RFU42914.1"/>
    </source>
</evidence>
<dbReference type="AlphaFoldDB" id="A0A372JT19"/>
<gene>
    <name evidence="1" type="ORF">DZF91_04005</name>
</gene>
<sequence length="305" mass="32186">MVRVAGTGRRSGQILTFCDPLRFAVEGGRNGMRTVVRGVVPGVVRGVVRGAVAVAVVGTALAGCSSGGGGKSGPDTPAKGTIVLQDSSDHPQQLVKFKDAEYVKIAGLADKAAEQRIGQAFHAPLDWTVKWLGATLDGDRRKQCQGKSSIVQTKVRFGLGGPDIVSATNAIVMIPCYESEEALPTIPVTVDVKAGKALTAQDVLTDTVLKDPKPLWDALSGPKDDWKQCELGDISTKDFLPGKQGGPAETPPNAGLFFDRKGLNLVWSTIGTDCSTFTFSAPYDKLKDIVKPDVLSRLRAAADAK</sequence>
<proteinExistence type="predicted"/>
<reference evidence="1 2" key="1">
    <citation type="submission" date="2018-08" db="EMBL/GenBank/DDBJ databases">
        <title>Actinomadura jelena sp. nov., a novel Actinomycete isolated from soil in Chad.</title>
        <authorList>
            <person name="Shi L."/>
        </authorList>
    </citation>
    <scope>NUCLEOTIDE SEQUENCE [LARGE SCALE GENOMIC DNA]</scope>
    <source>
        <strain evidence="1 2">NEAU-G17</strain>
    </source>
</reference>
<keyword evidence="2" id="KW-1185">Reference proteome</keyword>
<evidence type="ECO:0000313" key="2">
    <source>
        <dbReference type="Proteomes" id="UP000261811"/>
    </source>
</evidence>